<keyword evidence="2" id="KW-1185">Reference proteome</keyword>
<accession>A0A7W8G9M0</accession>
<evidence type="ECO:0000313" key="2">
    <source>
        <dbReference type="Proteomes" id="UP000518887"/>
    </source>
</evidence>
<name>A0A7W8G9M0_9SPIR</name>
<evidence type="ECO:0000313" key="1">
    <source>
        <dbReference type="EMBL" id="MBB5226347.1"/>
    </source>
</evidence>
<dbReference type="AlphaFoldDB" id="A0A7W8G9M0"/>
<dbReference type="Pfam" id="PF17239">
    <property type="entry name" value="DUF5312"/>
    <property type="match status" value="1"/>
</dbReference>
<protein>
    <submittedName>
        <fullName evidence="1">Uncharacterized protein</fullName>
    </submittedName>
</protein>
<dbReference type="Proteomes" id="UP000518887">
    <property type="component" value="Unassembled WGS sequence"/>
</dbReference>
<reference evidence="1 2" key="1">
    <citation type="submission" date="2020-08" db="EMBL/GenBank/DDBJ databases">
        <title>Genomic Encyclopedia of Type Strains, Phase IV (KMG-IV): sequencing the most valuable type-strain genomes for metagenomic binning, comparative biology and taxonomic classification.</title>
        <authorList>
            <person name="Goeker M."/>
        </authorList>
    </citation>
    <scope>NUCLEOTIDE SEQUENCE [LARGE SCALE GENOMIC DNA]</scope>
    <source>
        <strain evidence="1 2">DSM 103462</strain>
    </source>
</reference>
<sequence length="567" mass="65612">MEKRDSFERMVTGISDEERQSILDQMKPDTNFIAASIQPADEKFDDNTEPLEIKIKNESVLLRFFIWLKSILSNTTQNTIYNEYKLSEIAHNIQRNFPEVVNYKQSLLLTNFYQQLTELKACADFFRPYLNSLEDSDGSFYVFLSSFVMSAVTAEITTNVDPYSNPVTPEIRPDTRSNLLRRLDDIFENIPANEKKQMYDAAKATEWMRQFVKIPFARLLLQFSQISSTEFICPFGQIEADLDSFAQIMCSSIVIPDEFLEALYLFAIRNSKHLNDENTGRDAGDFLSKAHSSLGLLQMFVTSIPLRSISRLIHADSQWRINTFSGGEDWFVKYKNTWKKIFDQKWAAWESDCKKEALLSSLKVNFELDTFPLFPQRPWDSLWGGIDFTYETTLGFLNWFMREGFSVCELDLKTLLVQGSFNKKENYNLFSESFGAMIQLSISFQELERKLSFHGELGAIFNKIHEEGSRTLQAQTKVDQMMREIESDVRSLIHRFCDNARAINQILSGILGLSKDSRFDTVSNLNKMKDKNNEPFIKKIEASQKMIESALNFVIDLENLDKKKAKN</sequence>
<dbReference type="RefSeq" id="WP_184659517.1">
    <property type="nucleotide sequence ID" value="NZ_CP031518.1"/>
</dbReference>
<dbReference type="InterPro" id="IPR035196">
    <property type="entry name" value="DUF5312"/>
</dbReference>
<dbReference type="EMBL" id="JACHFQ010000005">
    <property type="protein sequence ID" value="MBB5226347.1"/>
    <property type="molecule type" value="Genomic_DNA"/>
</dbReference>
<gene>
    <name evidence="1" type="ORF">HNP76_001720</name>
</gene>
<proteinExistence type="predicted"/>
<organism evidence="1 2">
    <name type="scientific">Treponema ruminis</name>
    <dbReference type="NCBI Taxonomy" id="744515"/>
    <lineage>
        <taxon>Bacteria</taxon>
        <taxon>Pseudomonadati</taxon>
        <taxon>Spirochaetota</taxon>
        <taxon>Spirochaetia</taxon>
        <taxon>Spirochaetales</taxon>
        <taxon>Treponemataceae</taxon>
        <taxon>Treponema</taxon>
    </lineage>
</organism>
<comment type="caution">
    <text evidence="1">The sequence shown here is derived from an EMBL/GenBank/DDBJ whole genome shotgun (WGS) entry which is preliminary data.</text>
</comment>